<comment type="pathway">
    <text evidence="2">Nitrogen metabolism; nitrate reduction (assimilation).</text>
</comment>
<keyword evidence="5" id="KW-0349">Heme</keyword>
<dbReference type="Pfam" id="PF01077">
    <property type="entry name" value="NIR_SIR"/>
    <property type="match status" value="2"/>
</dbReference>
<keyword evidence="8" id="KW-0408">Iron</keyword>
<evidence type="ECO:0000256" key="12">
    <source>
        <dbReference type="ARBA" id="ARBA00048538"/>
    </source>
</evidence>
<dbReference type="GO" id="GO:0051539">
    <property type="term" value="F:4 iron, 4 sulfur cluster binding"/>
    <property type="evidence" value="ECO:0007669"/>
    <property type="project" value="UniProtKB-KW"/>
</dbReference>
<gene>
    <name evidence="16" type="ORF">NSPH01132_LOCUS586</name>
</gene>
<dbReference type="InterPro" id="IPR006067">
    <property type="entry name" value="NO2/SO3_Rdtase_4Fe4S_dom"/>
</dbReference>
<dbReference type="SUPFAM" id="SSF56014">
    <property type="entry name" value="Nitrite and sulphite reductase 4Fe-4S domain-like"/>
    <property type="match status" value="2"/>
</dbReference>
<keyword evidence="13" id="KW-1133">Transmembrane helix</keyword>
<evidence type="ECO:0000256" key="5">
    <source>
        <dbReference type="ARBA" id="ARBA00022617"/>
    </source>
</evidence>
<evidence type="ECO:0000256" key="11">
    <source>
        <dbReference type="ARBA" id="ARBA00040459"/>
    </source>
</evidence>
<feature type="domain" description="Nitrite/Sulfite reductase ferredoxin-like" evidence="15">
    <location>
        <begin position="485"/>
        <end position="547"/>
    </location>
</feature>
<keyword evidence="7" id="KW-0560">Oxidoreductase</keyword>
<dbReference type="Pfam" id="PF03460">
    <property type="entry name" value="NIR_SIR_ferr"/>
    <property type="match status" value="2"/>
</dbReference>
<dbReference type="InterPro" id="IPR005117">
    <property type="entry name" value="NiRdtase/SiRdtase_haem-b_fer"/>
</dbReference>
<accession>A0A7S2QSF0</accession>
<evidence type="ECO:0000313" key="16">
    <source>
        <dbReference type="EMBL" id="CAD9650498.1"/>
    </source>
</evidence>
<evidence type="ECO:0000256" key="2">
    <source>
        <dbReference type="ARBA" id="ARBA00005096"/>
    </source>
</evidence>
<dbReference type="PROSITE" id="PS00365">
    <property type="entry name" value="NIR_SIR"/>
    <property type="match status" value="1"/>
</dbReference>
<keyword evidence="13" id="KW-0472">Membrane</keyword>
<dbReference type="GO" id="GO:0046872">
    <property type="term" value="F:metal ion binding"/>
    <property type="evidence" value="ECO:0007669"/>
    <property type="project" value="UniProtKB-KW"/>
</dbReference>
<keyword evidence="9" id="KW-0411">Iron-sulfur</keyword>
<feature type="transmembrane region" description="Helical" evidence="13">
    <location>
        <begin position="13"/>
        <end position="33"/>
    </location>
</feature>
<evidence type="ECO:0000256" key="1">
    <source>
        <dbReference type="ARBA" id="ARBA00001929"/>
    </source>
</evidence>
<keyword evidence="4" id="KW-0004">4Fe-4S</keyword>
<dbReference type="InterPro" id="IPR045854">
    <property type="entry name" value="NO2/SO3_Rdtase_4Fe4S_sf"/>
</dbReference>
<dbReference type="Gene3D" id="3.30.413.10">
    <property type="entry name" value="Sulfite Reductase Hemoprotein, domain 1"/>
    <property type="match status" value="2"/>
</dbReference>
<dbReference type="EMBL" id="HBHC01001030">
    <property type="protein sequence ID" value="CAD9650498.1"/>
    <property type="molecule type" value="Transcribed_RNA"/>
</dbReference>
<feature type="domain" description="Nitrite/sulphite reductase 4Fe-4S" evidence="14">
    <location>
        <begin position="567"/>
        <end position="688"/>
    </location>
</feature>
<dbReference type="Gene3D" id="3.90.480.20">
    <property type="match status" value="1"/>
</dbReference>
<dbReference type="GO" id="GO:0020037">
    <property type="term" value="F:heme binding"/>
    <property type="evidence" value="ECO:0007669"/>
    <property type="project" value="InterPro"/>
</dbReference>
<comment type="catalytic activity">
    <reaction evidence="12">
        <text>6 oxidized [2Fe-2S]-[ferredoxin] + NH4(+) + 2 H2O = nitrite + 6 reduced [2Fe-2S]-[ferredoxin] + 8 H(+)</text>
        <dbReference type="Rhea" id="RHEA:18041"/>
        <dbReference type="Rhea" id="RHEA-COMP:10000"/>
        <dbReference type="Rhea" id="RHEA-COMP:10001"/>
        <dbReference type="ChEBI" id="CHEBI:15377"/>
        <dbReference type="ChEBI" id="CHEBI:15378"/>
        <dbReference type="ChEBI" id="CHEBI:16301"/>
        <dbReference type="ChEBI" id="CHEBI:28938"/>
        <dbReference type="ChEBI" id="CHEBI:33737"/>
        <dbReference type="ChEBI" id="CHEBI:33738"/>
        <dbReference type="EC" id="1.7.7.1"/>
    </reaction>
</comment>
<dbReference type="PRINTS" id="PR00397">
    <property type="entry name" value="SIROHAEM"/>
</dbReference>
<name>A0A7S2QSF0_9EUKA</name>
<keyword evidence="13" id="KW-0812">Transmembrane</keyword>
<evidence type="ECO:0000256" key="3">
    <source>
        <dbReference type="ARBA" id="ARBA00010429"/>
    </source>
</evidence>
<sequence length="697" mass="77033">MLPAPQHRSGPRALARTVIISLALGLTLTLAILTHNRSSILSRSLGQRIIPRGVGGTMVAGMRRSAGQMELRSGNYGISRKTAMHATGPETEKENALGAAFLNMWNMFRTGRVNAAATATDIPTEVEMPTMKPSERKFGGKDWPKFGQEYLPEETIERAKAGNKIEKIKLAKCGTSAFQEVHEFAAAIREGKTTWEELDIDDADVRLKWAGLFHRRKRTPGRFMMRLKVPNGYVNSDHMRFFADSVGIYPVEVGVIDITTRQNIQLRGLELQDMTDLIDGLAERGLSNVQSGMDNVRNLVGSPIAGIDPEELIDTWPIAKEIDNMVTNHGKGNPKLASLPRKFNIAVSGSRDDFAHTSINDIGLRPCPNKETGEMGFNVIVGGYFSIKRVMESIPMNMWVKPEDAADFCETMLMVFRDHGSRGDRQKARLIWLIEDWGMEKFREKIIEEFDSMFPNKAGALLEAQPEPWAGTKHEKRDLMGVFAQKQDGLSFIGVNVPAGRILPDEARALADIADKYSGGDLRLTVEQNIIFPNVANDKVDAFLKEPLFNTGKFVIPKSDVDFPLSRGLVSCTGAQFCGIALIETKNRAVALTRKLEQRLSLDRPVRIHWTGCPNSCGQAQVADIGLMGAPARVEKEVDGKLKKVAVEGVNIFLGGKVGEDPFLGEVFKKGIPADEEYLLPVMEEILKTKFGATEKA</sequence>
<feature type="domain" description="Nitrite/sulphite reductase 4Fe-4S" evidence="14">
    <location>
        <begin position="293"/>
        <end position="450"/>
    </location>
</feature>
<proteinExistence type="inferred from homology"/>
<dbReference type="PANTHER" id="PTHR32439">
    <property type="entry name" value="FERREDOXIN--NITRITE REDUCTASE, CHLOROPLASTIC"/>
    <property type="match status" value="1"/>
</dbReference>
<dbReference type="InterPro" id="IPR036136">
    <property type="entry name" value="Nit/Sulf_reduc_fer-like_dom_sf"/>
</dbReference>
<dbReference type="GO" id="GO:0048307">
    <property type="term" value="F:ferredoxin-nitrite reductase activity"/>
    <property type="evidence" value="ECO:0007669"/>
    <property type="project" value="UniProtKB-EC"/>
</dbReference>
<evidence type="ECO:0000256" key="9">
    <source>
        <dbReference type="ARBA" id="ARBA00023014"/>
    </source>
</evidence>
<dbReference type="AlphaFoldDB" id="A0A7S2QSF0"/>
<dbReference type="NCBIfam" id="NF007125">
    <property type="entry name" value="PRK09566.1"/>
    <property type="match status" value="1"/>
</dbReference>
<reference evidence="16" key="1">
    <citation type="submission" date="2021-01" db="EMBL/GenBank/DDBJ databases">
        <authorList>
            <person name="Corre E."/>
            <person name="Pelletier E."/>
            <person name="Niang G."/>
            <person name="Scheremetjew M."/>
            <person name="Finn R."/>
            <person name="Kale V."/>
            <person name="Holt S."/>
            <person name="Cochrane G."/>
            <person name="Meng A."/>
            <person name="Brown T."/>
            <person name="Cohen L."/>
        </authorList>
    </citation>
    <scope>NUCLEOTIDE SEQUENCE</scope>
    <source>
        <strain evidence="16">BC52</strain>
    </source>
</reference>
<evidence type="ECO:0000256" key="6">
    <source>
        <dbReference type="ARBA" id="ARBA00022723"/>
    </source>
</evidence>
<evidence type="ECO:0000256" key="13">
    <source>
        <dbReference type="SAM" id="Phobius"/>
    </source>
</evidence>
<dbReference type="InterPro" id="IPR006066">
    <property type="entry name" value="NO2/SO3_Rdtase_FeS/sirohaem_BS"/>
</dbReference>
<organism evidence="16">
    <name type="scientific">Norrisiella sphaerica</name>
    <dbReference type="NCBI Taxonomy" id="552664"/>
    <lineage>
        <taxon>Eukaryota</taxon>
        <taxon>Sar</taxon>
        <taxon>Rhizaria</taxon>
        <taxon>Cercozoa</taxon>
        <taxon>Chlorarachniophyceae</taxon>
        <taxon>Norrisiella</taxon>
    </lineage>
</organism>
<comment type="cofactor">
    <cofactor evidence="1">
        <name>siroheme</name>
        <dbReference type="ChEBI" id="CHEBI:60052"/>
    </cofactor>
</comment>
<comment type="similarity">
    <text evidence="3">Belongs to the nitrite and sulfite reductase 4Fe-4S domain family.</text>
</comment>
<protein>
    <recommendedName>
        <fullName evidence="11">Ferredoxin--nitrite reductase, chloroplastic</fullName>
        <ecNumber evidence="10">1.7.7.1</ecNumber>
    </recommendedName>
</protein>
<dbReference type="SUPFAM" id="SSF55124">
    <property type="entry name" value="Nitrite/Sulfite reductase N-terminal domain-like"/>
    <property type="match status" value="2"/>
</dbReference>
<evidence type="ECO:0000256" key="4">
    <source>
        <dbReference type="ARBA" id="ARBA00022485"/>
    </source>
</evidence>
<evidence type="ECO:0000256" key="7">
    <source>
        <dbReference type="ARBA" id="ARBA00023002"/>
    </source>
</evidence>
<evidence type="ECO:0000256" key="10">
    <source>
        <dbReference type="ARBA" id="ARBA00038893"/>
    </source>
</evidence>
<dbReference type="InterPro" id="IPR051329">
    <property type="entry name" value="NIR_SIR_4Fe-4S"/>
</dbReference>
<evidence type="ECO:0000259" key="14">
    <source>
        <dbReference type="Pfam" id="PF01077"/>
    </source>
</evidence>
<evidence type="ECO:0000256" key="8">
    <source>
        <dbReference type="ARBA" id="ARBA00023004"/>
    </source>
</evidence>
<keyword evidence="6" id="KW-0479">Metal-binding</keyword>
<dbReference type="PANTHER" id="PTHR32439:SF0">
    <property type="entry name" value="FERREDOXIN--NITRITE REDUCTASE, CHLOROPLASTIC"/>
    <property type="match status" value="1"/>
</dbReference>
<dbReference type="EC" id="1.7.7.1" evidence="10"/>
<feature type="domain" description="Nitrite/Sulfite reductase ferredoxin-like" evidence="15">
    <location>
        <begin position="216"/>
        <end position="283"/>
    </location>
</feature>
<evidence type="ECO:0000259" key="15">
    <source>
        <dbReference type="Pfam" id="PF03460"/>
    </source>
</evidence>